<sequence length="731" mass="80688">MSVRTDGKGKFKAVKFSSKFRASILTELHSSSVESTQCPRRVPRAPSQEAQRGVGSICKSFNLYLGLNWFNVDVICDRVVFGFLVQKLEVTYVDVELVDLKSGDLRWCLDFRDMNSPAIVLLSHPYGKKSSSDHGGFVLCMEESLKLSELLPGPQILQSSQICKEAIGAGETPRGGWLVTRLRSAAQAVGNSNADISSTGAPQNDHVPVLSSDDASSTVIHEISEHSPSLSLNSDANLMGIQNSSLPTPAQVIVKNTPVGSSRVCFNWHEFWRAFGLDHNQADLIWNEQITQELREALQAEVHKLDVEEERTEDIVPGGATVHILAGQDGVPQISWNYSEFSVNYASLSKEVCVSQYYLSLLPDSSSNGKAQGFPLWDPAAFFRPLYHRFLCDADTGLKADGAVPDELGASDDCCDLGGLDGYGGGDGSSLRELCARAMAIVYEQHYSMINHFGGIAHITVLLDRTDDRSLEAPFSSSFEVCIFYLYENLKATAICDLSMEQHARIMVLMKILSNIEDCVKVGGCVLAVDWQASERTAIPLQSNLLAATAFTEPLKEWMFIDNDGVQVGPLEKDAIRRFWSKKAIDWTTKCWAPGMVEWKRLRDIRKLQWALAVTDAALSILHSMVYAHSDIDDAGEVVTRTPRVKRILSSPRCLPHIAQVWKAYKDQKHDLFLPSSAQSSAVEVAVLIVNSSSITYALTAPPPQPAHTTRIDNIRQSLFIADVVYPNHYT</sequence>
<dbReference type="Pfam" id="PF19432">
    <property type="entry name" value="RME-8_N"/>
    <property type="match status" value="1"/>
</dbReference>
<dbReference type="AlphaFoldDB" id="A0AAV8TQB6"/>
<dbReference type="Pfam" id="PF14237">
    <property type="entry name" value="GYF_2"/>
    <property type="match status" value="1"/>
</dbReference>
<dbReference type="PANTHER" id="PTHR36983">
    <property type="entry name" value="DNAJ HOMOLOG SUBFAMILY C MEMBER 13"/>
    <property type="match status" value="1"/>
</dbReference>
<dbReference type="GO" id="GO:0007032">
    <property type="term" value="P:endosome organization"/>
    <property type="evidence" value="ECO:0007669"/>
    <property type="project" value="InterPro"/>
</dbReference>
<dbReference type="GO" id="GO:2000641">
    <property type="term" value="P:regulation of early endosome to late endosome transport"/>
    <property type="evidence" value="ECO:0007669"/>
    <property type="project" value="InterPro"/>
</dbReference>
<evidence type="ECO:0000313" key="4">
    <source>
        <dbReference type="Proteomes" id="UP001159364"/>
    </source>
</evidence>
<evidence type="ECO:0000259" key="2">
    <source>
        <dbReference type="Pfam" id="PF19432"/>
    </source>
</evidence>
<proteinExistence type="predicted"/>
<feature type="domain" description="DnaJ homologue subfamily C GRV2/DNAJC13 N-terminal" evidence="2">
    <location>
        <begin position="264"/>
        <end position="362"/>
    </location>
</feature>
<name>A0AAV8TQB6_9ROSI</name>
<accession>A0AAV8TQB6</accession>
<dbReference type="GO" id="GO:0010008">
    <property type="term" value="C:endosome membrane"/>
    <property type="evidence" value="ECO:0007669"/>
    <property type="project" value="TreeGrafter"/>
</dbReference>
<dbReference type="Proteomes" id="UP001159364">
    <property type="component" value="Linkage Group LG03"/>
</dbReference>
<dbReference type="GO" id="GO:0006898">
    <property type="term" value="P:receptor-mediated endocytosis"/>
    <property type="evidence" value="ECO:0007669"/>
    <property type="project" value="TreeGrafter"/>
</dbReference>
<dbReference type="InterPro" id="IPR044978">
    <property type="entry name" value="GRV2/DNAJC13"/>
</dbReference>
<gene>
    <name evidence="3" type="ORF">K2173_000897</name>
</gene>
<evidence type="ECO:0000313" key="3">
    <source>
        <dbReference type="EMBL" id="KAJ8769122.1"/>
    </source>
</evidence>
<feature type="domain" description="GYF" evidence="1">
    <location>
        <begin position="558"/>
        <end position="608"/>
    </location>
</feature>
<organism evidence="3 4">
    <name type="scientific">Erythroxylum novogranatense</name>
    <dbReference type="NCBI Taxonomy" id="1862640"/>
    <lineage>
        <taxon>Eukaryota</taxon>
        <taxon>Viridiplantae</taxon>
        <taxon>Streptophyta</taxon>
        <taxon>Embryophyta</taxon>
        <taxon>Tracheophyta</taxon>
        <taxon>Spermatophyta</taxon>
        <taxon>Magnoliopsida</taxon>
        <taxon>eudicotyledons</taxon>
        <taxon>Gunneridae</taxon>
        <taxon>Pentapetalae</taxon>
        <taxon>rosids</taxon>
        <taxon>fabids</taxon>
        <taxon>Malpighiales</taxon>
        <taxon>Erythroxylaceae</taxon>
        <taxon>Erythroxylum</taxon>
    </lineage>
</organism>
<evidence type="ECO:0000259" key="1">
    <source>
        <dbReference type="Pfam" id="PF14237"/>
    </source>
</evidence>
<reference evidence="3 4" key="1">
    <citation type="submission" date="2021-09" db="EMBL/GenBank/DDBJ databases">
        <title>Genomic insights and catalytic innovation underlie evolution of tropane alkaloids biosynthesis.</title>
        <authorList>
            <person name="Wang Y.-J."/>
            <person name="Tian T."/>
            <person name="Huang J.-P."/>
            <person name="Huang S.-X."/>
        </authorList>
    </citation>
    <scope>NUCLEOTIDE SEQUENCE [LARGE SCALE GENOMIC DNA]</scope>
    <source>
        <strain evidence="3">KIB-2018</strain>
        <tissue evidence="3">Leaf</tissue>
    </source>
</reference>
<dbReference type="PANTHER" id="PTHR36983:SF2">
    <property type="entry name" value="DNAJ HOMOLOG SUBFAMILY C MEMBER 13"/>
    <property type="match status" value="1"/>
</dbReference>
<evidence type="ECO:0008006" key="5">
    <source>
        <dbReference type="Google" id="ProtNLM"/>
    </source>
</evidence>
<keyword evidence="4" id="KW-1185">Reference proteome</keyword>
<dbReference type="InterPro" id="IPR025640">
    <property type="entry name" value="GYF_2"/>
</dbReference>
<comment type="caution">
    <text evidence="3">The sequence shown here is derived from an EMBL/GenBank/DDBJ whole genome shotgun (WGS) entry which is preliminary data.</text>
</comment>
<dbReference type="EMBL" id="JAIWQS010000003">
    <property type="protein sequence ID" value="KAJ8769122.1"/>
    <property type="molecule type" value="Genomic_DNA"/>
</dbReference>
<protein>
    <recommendedName>
        <fullName evidence="5">GYF domain-containing protein</fullName>
    </recommendedName>
</protein>
<dbReference type="InterPro" id="IPR045802">
    <property type="entry name" value="GRV2/DNAJC13_N"/>
</dbReference>